<gene>
    <name evidence="2" type="ORF">STAS_01011</name>
</gene>
<evidence type="ECO:0000256" key="1">
    <source>
        <dbReference type="SAM" id="MobiDB-lite"/>
    </source>
</evidence>
<accession>A0A5A7NYV0</accession>
<protein>
    <submittedName>
        <fullName evidence="2">Long-chain-fatty-acid CoA ligase</fullName>
    </submittedName>
</protein>
<proteinExistence type="predicted"/>
<name>A0A5A7NYV0_STRAF</name>
<evidence type="ECO:0000313" key="2">
    <source>
        <dbReference type="EMBL" id="GER25438.1"/>
    </source>
</evidence>
<sequence>MGLNKNAIVDLSRAITRWGMLCERRTLSRIFSINLSSKSYESVSDAAGNRAREFMTEKVPNKMYNPSEKTGDKGKDNCASDDKDESIMENFVGDENELMQKVGKERGGKPVDEVKGLDVNWRPIDENKV</sequence>
<evidence type="ECO:0000313" key="3">
    <source>
        <dbReference type="Proteomes" id="UP000325081"/>
    </source>
</evidence>
<dbReference type="GO" id="GO:0016874">
    <property type="term" value="F:ligase activity"/>
    <property type="evidence" value="ECO:0007669"/>
    <property type="project" value="UniProtKB-KW"/>
</dbReference>
<reference evidence="3" key="1">
    <citation type="journal article" date="2019" name="Curr. Biol.">
        <title>Genome Sequence of Striga asiatica Provides Insight into the Evolution of Plant Parasitism.</title>
        <authorList>
            <person name="Yoshida S."/>
            <person name="Kim S."/>
            <person name="Wafula E.K."/>
            <person name="Tanskanen J."/>
            <person name="Kim Y.M."/>
            <person name="Honaas L."/>
            <person name="Yang Z."/>
            <person name="Spallek T."/>
            <person name="Conn C.E."/>
            <person name="Ichihashi Y."/>
            <person name="Cheong K."/>
            <person name="Cui S."/>
            <person name="Der J.P."/>
            <person name="Gundlach H."/>
            <person name="Jiao Y."/>
            <person name="Hori C."/>
            <person name="Ishida J.K."/>
            <person name="Kasahara H."/>
            <person name="Kiba T."/>
            <person name="Kim M.S."/>
            <person name="Koo N."/>
            <person name="Laohavisit A."/>
            <person name="Lee Y.H."/>
            <person name="Lumba S."/>
            <person name="McCourt P."/>
            <person name="Mortimer J.C."/>
            <person name="Mutuku J.M."/>
            <person name="Nomura T."/>
            <person name="Sasaki-Sekimoto Y."/>
            <person name="Seto Y."/>
            <person name="Wang Y."/>
            <person name="Wakatake T."/>
            <person name="Sakakibara H."/>
            <person name="Demura T."/>
            <person name="Yamaguchi S."/>
            <person name="Yoneyama K."/>
            <person name="Manabe R.I."/>
            <person name="Nelson D.C."/>
            <person name="Schulman A.H."/>
            <person name="Timko M.P."/>
            <person name="dePamphilis C.W."/>
            <person name="Choi D."/>
            <person name="Shirasu K."/>
        </authorList>
    </citation>
    <scope>NUCLEOTIDE SEQUENCE [LARGE SCALE GENOMIC DNA]</scope>
    <source>
        <strain evidence="3">cv. UVA1</strain>
    </source>
</reference>
<keyword evidence="3" id="KW-1185">Reference proteome</keyword>
<comment type="caution">
    <text evidence="2">The sequence shown here is derived from an EMBL/GenBank/DDBJ whole genome shotgun (WGS) entry which is preliminary data.</text>
</comment>
<keyword evidence="2" id="KW-0436">Ligase</keyword>
<dbReference type="AlphaFoldDB" id="A0A5A7NYV0"/>
<dbReference type="OrthoDB" id="1300750at2759"/>
<dbReference type="Proteomes" id="UP000325081">
    <property type="component" value="Unassembled WGS sequence"/>
</dbReference>
<feature type="region of interest" description="Disordered" evidence="1">
    <location>
        <begin position="57"/>
        <end position="85"/>
    </location>
</feature>
<organism evidence="2 3">
    <name type="scientific">Striga asiatica</name>
    <name type="common">Asiatic witchweed</name>
    <name type="synonym">Buchnera asiatica</name>
    <dbReference type="NCBI Taxonomy" id="4170"/>
    <lineage>
        <taxon>Eukaryota</taxon>
        <taxon>Viridiplantae</taxon>
        <taxon>Streptophyta</taxon>
        <taxon>Embryophyta</taxon>
        <taxon>Tracheophyta</taxon>
        <taxon>Spermatophyta</taxon>
        <taxon>Magnoliopsida</taxon>
        <taxon>eudicotyledons</taxon>
        <taxon>Gunneridae</taxon>
        <taxon>Pentapetalae</taxon>
        <taxon>asterids</taxon>
        <taxon>lamiids</taxon>
        <taxon>Lamiales</taxon>
        <taxon>Orobanchaceae</taxon>
        <taxon>Buchnereae</taxon>
        <taxon>Striga</taxon>
    </lineage>
</organism>
<dbReference type="EMBL" id="BKCP01000003">
    <property type="protein sequence ID" value="GER25438.1"/>
    <property type="molecule type" value="Genomic_DNA"/>
</dbReference>
<feature type="compositionally biased region" description="Basic and acidic residues" evidence="1">
    <location>
        <begin position="69"/>
        <end position="81"/>
    </location>
</feature>